<dbReference type="PANTHER" id="PTHR42756:SF1">
    <property type="entry name" value="TRANSCRIPTIONAL REPRESSOR OF EMRAB OPERON"/>
    <property type="match status" value="1"/>
</dbReference>
<evidence type="ECO:0000313" key="5">
    <source>
        <dbReference type="EMBL" id="TCS66863.1"/>
    </source>
</evidence>
<reference evidence="5 6" key="1">
    <citation type="submission" date="2019-03" db="EMBL/GenBank/DDBJ databases">
        <title>Genomic Encyclopedia of Type Strains, Phase IV (KMG-IV): sequencing the most valuable type-strain genomes for metagenomic binning, comparative biology and taxonomic classification.</title>
        <authorList>
            <person name="Goeker M."/>
        </authorList>
    </citation>
    <scope>NUCLEOTIDE SEQUENCE [LARGE SCALE GENOMIC DNA]</scope>
    <source>
        <strain evidence="5 6">DSM 103426</strain>
    </source>
</reference>
<dbReference type="Pfam" id="PF12802">
    <property type="entry name" value="MarR_2"/>
    <property type="match status" value="1"/>
</dbReference>
<feature type="domain" description="HTH marR-type" evidence="4">
    <location>
        <begin position="12"/>
        <end position="147"/>
    </location>
</feature>
<dbReference type="SMART" id="SM00347">
    <property type="entry name" value="HTH_MARR"/>
    <property type="match status" value="1"/>
</dbReference>
<evidence type="ECO:0000256" key="3">
    <source>
        <dbReference type="ARBA" id="ARBA00023163"/>
    </source>
</evidence>
<evidence type="ECO:0000259" key="4">
    <source>
        <dbReference type="PROSITE" id="PS50995"/>
    </source>
</evidence>
<accession>A0A4R3JKM1</accession>
<dbReference type="SUPFAM" id="SSF46785">
    <property type="entry name" value="Winged helix' DNA-binding domain"/>
    <property type="match status" value="1"/>
</dbReference>
<dbReference type="Proteomes" id="UP000294613">
    <property type="component" value="Unassembled WGS sequence"/>
</dbReference>
<dbReference type="GO" id="GO:0003700">
    <property type="term" value="F:DNA-binding transcription factor activity"/>
    <property type="evidence" value="ECO:0007669"/>
    <property type="project" value="InterPro"/>
</dbReference>
<organism evidence="5 6">
    <name type="scientific">Faecalimonas umbilicata</name>
    <dbReference type="NCBI Taxonomy" id="1912855"/>
    <lineage>
        <taxon>Bacteria</taxon>
        <taxon>Bacillati</taxon>
        <taxon>Bacillota</taxon>
        <taxon>Clostridia</taxon>
        <taxon>Lachnospirales</taxon>
        <taxon>Lachnospiraceae</taxon>
        <taxon>Faecalimonas</taxon>
    </lineage>
</organism>
<keyword evidence="2" id="KW-0238">DNA-binding</keyword>
<sequence>MLVKEPETVNTYETINHVLVHLFNEIWELEEKAIITEEYKDISNNDMHIIEAIGLGEGSTMSVIAKKLNITAGSLTTSMNSLVNKKYAVRERSEQDRRVVHIRLTKKGERAFYHHQEFHRKMTEAVINCLGEEELPVLLKTLDKLSEFFREYPIEQGEKKE</sequence>
<dbReference type="PROSITE" id="PS50995">
    <property type="entry name" value="HTH_MARR_2"/>
    <property type="match status" value="1"/>
</dbReference>
<gene>
    <name evidence="5" type="ORF">EDD74_11640</name>
</gene>
<evidence type="ECO:0000256" key="2">
    <source>
        <dbReference type="ARBA" id="ARBA00023125"/>
    </source>
</evidence>
<dbReference type="InterPro" id="IPR036390">
    <property type="entry name" value="WH_DNA-bd_sf"/>
</dbReference>
<name>A0A4R3JKM1_9FIRM</name>
<dbReference type="InterPro" id="IPR000835">
    <property type="entry name" value="HTH_MarR-typ"/>
</dbReference>
<dbReference type="PANTHER" id="PTHR42756">
    <property type="entry name" value="TRANSCRIPTIONAL REGULATOR, MARR"/>
    <property type="match status" value="1"/>
</dbReference>
<dbReference type="EMBL" id="SLZV01000016">
    <property type="protein sequence ID" value="TCS66863.1"/>
    <property type="molecule type" value="Genomic_DNA"/>
</dbReference>
<dbReference type="GO" id="GO:0003677">
    <property type="term" value="F:DNA binding"/>
    <property type="evidence" value="ECO:0007669"/>
    <property type="project" value="UniProtKB-KW"/>
</dbReference>
<evidence type="ECO:0000256" key="1">
    <source>
        <dbReference type="ARBA" id="ARBA00023015"/>
    </source>
</evidence>
<dbReference type="Gene3D" id="1.10.10.10">
    <property type="entry name" value="Winged helix-like DNA-binding domain superfamily/Winged helix DNA-binding domain"/>
    <property type="match status" value="1"/>
</dbReference>
<proteinExistence type="predicted"/>
<dbReference type="InterPro" id="IPR036388">
    <property type="entry name" value="WH-like_DNA-bd_sf"/>
</dbReference>
<keyword evidence="3" id="KW-0804">Transcription</keyword>
<protein>
    <submittedName>
        <fullName evidence="5">MarR family transcriptional regulator</fullName>
    </submittedName>
</protein>
<dbReference type="PRINTS" id="PR00598">
    <property type="entry name" value="HTHMARR"/>
</dbReference>
<evidence type="ECO:0000313" key="6">
    <source>
        <dbReference type="Proteomes" id="UP000294613"/>
    </source>
</evidence>
<comment type="caution">
    <text evidence="5">The sequence shown here is derived from an EMBL/GenBank/DDBJ whole genome shotgun (WGS) entry which is preliminary data.</text>
</comment>
<dbReference type="AlphaFoldDB" id="A0A4R3JKM1"/>
<keyword evidence="1" id="KW-0805">Transcription regulation</keyword>